<feature type="domain" description="ABC transporter" evidence="4">
    <location>
        <begin position="4"/>
        <end position="236"/>
    </location>
</feature>
<dbReference type="Proteomes" id="UP000185766">
    <property type="component" value="Unassembled WGS sequence"/>
</dbReference>
<dbReference type="GO" id="GO:0005524">
    <property type="term" value="F:ATP binding"/>
    <property type="evidence" value="ECO:0007669"/>
    <property type="project" value="UniProtKB-KW"/>
</dbReference>
<protein>
    <submittedName>
        <fullName evidence="5">ABC-2 type transport system ATP-binding protein</fullName>
    </submittedName>
</protein>
<gene>
    <name evidence="5" type="ORF">SAMN05216214_11370</name>
</gene>
<dbReference type="EMBL" id="FOAS01000013">
    <property type="protein sequence ID" value="SEL51402.1"/>
    <property type="molecule type" value="Genomic_DNA"/>
</dbReference>
<dbReference type="PANTHER" id="PTHR42939">
    <property type="entry name" value="ABC TRANSPORTER ATP-BINDING PROTEIN ALBC-RELATED"/>
    <property type="match status" value="1"/>
</dbReference>
<dbReference type="Pfam" id="PF00005">
    <property type="entry name" value="ABC_tran"/>
    <property type="match status" value="1"/>
</dbReference>
<dbReference type="SMART" id="SM00382">
    <property type="entry name" value="AAA"/>
    <property type="match status" value="1"/>
</dbReference>
<dbReference type="CDD" id="cd03230">
    <property type="entry name" value="ABC_DR_subfamily_A"/>
    <property type="match status" value="1"/>
</dbReference>
<reference evidence="5 6" key="1">
    <citation type="submission" date="2016-10" db="EMBL/GenBank/DDBJ databases">
        <authorList>
            <person name="de Groot N.N."/>
        </authorList>
    </citation>
    <scope>NUCLEOTIDE SEQUENCE [LARGE SCALE GENOMIC DNA]</scope>
    <source>
        <strain evidence="5 6">JCM 19513</strain>
    </source>
</reference>
<sequence length="296" mass="32379">MKAIDVEGLTKVFRARAGDVKALNGVSFSVEFGDSVGFIGQNGAGKSTTIKILFGALTADAGEARLMGLPSDQARARKGVGYVPENPYLYDQLTPREVVQSGLRLHGFRGEEVIKRSAEWLERLGIAYAADKRIRNLSKGMTQRTALAHAFALRPKLLVLDEPMSGLDPVGRKEVADLMQEYRQQGGTLFFCTHILHDVERLADRFIMIDRGKLEAQQSVAELLAAQELMVVRYLGEQALPGFENDGGSLWRAAVAREDLPKALADIQRVQGVTLDVLPQASLEGLFESVVKVKAS</sequence>
<dbReference type="InterPro" id="IPR003593">
    <property type="entry name" value="AAA+_ATPase"/>
</dbReference>
<evidence type="ECO:0000313" key="6">
    <source>
        <dbReference type="Proteomes" id="UP000185766"/>
    </source>
</evidence>
<organism evidence="5 6">
    <name type="scientific">Atopomonas hussainii</name>
    <dbReference type="NCBI Taxonomy" id="1429083"/>
    <lineage>
        <taxon>Bacteria</taxon>
        <taxon>Pseudomonadati</taxon>
        <taxon>Pseudomonadota</taxon>
        <taxon>Gammaproteobacteria</taxon>
        <taxon>Pseudomonadales</taxon>
        <taxon>Pseudomonadaceae</taxon>
        <taxon>Atopomonas</taxon>
    </lineage>
</organism>
<proteinExistence type="predicted"/>
<dbReference type="GO" id="GO:0016887">
    <property type="term" value="F:ATP hydrolysis activity"/>
    <property type="evidence" value="ECO:0007669"/>
    <property type="project" value="InterPro"/>
</dbReference>
<dbReference type="Gene3D" id="3.40.50.300">
    <property type="entry name" value="P-loop containing nucleotide triphosphate hydrolases"/>
    <property type="match status" value="1"/>
</dbReference>
<dbReference type="SUPFAM" id="SSF52540">
    <property type="entry name" value="P-loop containing nucleoside triphosphate hydrolases"/>
    <property type="match status" value="1"/>
</dbReference>
<dbReference type="RefSeq" id="WP_175474912.1">
    <property type="nucleotide sequence ID" value="NZ_FOAS01000013.1"/>
</dbReference>
<keyword evidence="2" id="KW-0547">Nucleotide-binding</keyword>
<dbReference type="PROSITE" id="PS50893">
    <property type="entry name" value="ABC_TRANSPORTER_2"/>
    <property type="match status" value="1"/>
</dbReference>
<evidence type="ECO:0000256" key="2">
    <source>
        <dbReference type="ARBA" id="ARBA00022741"/>
    </source>
</evidence>
<evidence type="ECO:0000256" key="3">
    <source>
        <dbReference type="ARBA" id="ARBA00022840"/>
    </source>
</evidence>
<evidence type="ECO:0000256" key="1">
    <source>
        <dbReference type="ARBA" id="ARBA00022448"/>
    </source>
</evidence>
<accession>A0A1H7QU06</accession>
<keyword evidence="1" id="KW-0813">Transport</keyword>
<dbReference type="AlphaFoldDB" id="A0A1H7QU06"/>
<keyword evidence="6" id="KW-1185">Reference proteome</keyword>
<dbReference type="InterPro" id="IPR003439">
    <property type="entry name" value="ABC_transporter-like_ATP-bd"/>
</dbReference>
<keyword evidence="3 5" id="KW-0067">ATP-binding</keyword>
<dbReference type="InterPro" id="IPR051782">
    <property type="entry name" value="ABC_Transporter_VariousFunc"/>
</dbReference>
<dbReference type="InterPro" id="IPR027417">
    <property type="entry name" value="P-loop_NTPase"/>
</dbReference>
<dbReference type="PANTHER" id="PTHR42939:SF1">
    <property type="entry name" value="ABC TRANSPORTER ATP-BINDING PROTEIN ALBC-RELATED"/>
    <property type="match status" value="1"/>
</dbReference>
<evidence type="ECO:0000259" key="4">
    <source>
        <dbReference type="PROSITE" id="PS50893"/>
    </source>
</evidence>
<name>A0A1H7QU06_9GAMM</name>
<evidence type="ECO:0000313" key="5">
    <source>
        <dbReference type="EMBL" id="SEL51402.1"/>
    </source>
</evidence>